<feature type="domain" description="Putative auto-transporter adhesin head GIN" evidence="1">
    <location>
        <begin position="26"/>
        <end position="206"/>
    </location>
</feature>
<gene>
    <name evidence="2" type="ORF">DHV22_00925</name>
</gene>
<reference evidence="2 3" key="1">
    <citation type="journal article" date="2018" name="Nat. Biotechnol.">
        <title>A standardized bacterial taxonomy based on genome phylogeny substantially revises the tree of life.</title>
        <authorList>
            <person name="Parks D.H."/>
            <person name="Chuvochina M."/>
            <person name="Waite D.W."/>
            <person name="Rinke C."/>
            <person name="Skarshewski A."/>
            <person name="Chaumeil P.A."/>
            <person name="Hugenholtz P."/>
        </authorList>
    </citation>
    <scope>NUCLEOTIDE SEQUENCE [LARGE SCALE GENOMIC DNA]</scope>
    <source>
        <strain evidence="2">UBA10227</strain>
    </source>
</reference>
<protein>
    <submittedName>
        <fullName evidence="2">DUF2807 domain-containing protein</fullName>
    </submittedName>
</protein>
<dbReference type="EMBL" id="DPRK01000019">
    <property type="protein sequence ID" value="HCY80259.1"/>
    <property type="molecule type" value="Genomic_DNA"/>
</dbReference>
<sequence length="223" mass="24600">MKQLIFAFFLIATTNIYAQIEKNLGDFKELKVYDRIEVELIKSDSNKVIITGKNTEDVVLVNKNGTLKIRMTVPKVFNGDDTRVQLYYTNIDIIDANEGTFIGSNDVMKQFEIDVRAQEGGSVKLQVEDVTFVEAKAITGGVIKISGQAKNQNIDLTTGGSYLGKDLETEKAKINIKAAGEAHVRATKEVDVKVRAGGTAYIYGNPETLTENTVFGGKIIRKE</sequence>
<evidence type="ECO:0000313" key="3">
    <source>
        <dbReference type="Proteomes" id="UP000263268"/>
    </source>
</evidence>
<dbReference type="RefSeq" id="WP_417854089.1">
    <property type="nucleotide sequence ID" value="NZ_JBLXDY010000001.1"/>
</dbReference>
<dbReference type="InterPro" id="IPR021255">
    <property type="entry name" value="DUF2807"/>
</dbReference>
<dbReference type="Proteomes" id="UP000263268">
    <property type="component" value="Unassembled WGS sequence"/>
</dbReference>
<dbReference type="Pfam" id="PF10988">
    <property type="entry name" value="DUF2807"/>
    <property type="match status" value="1"/>
</dbReference>
<evidence type="ECO:0000313" key="2">
    <source>
        <dbReference type="EMBL" id="HCY80259.1"/>
    </source>
</evidence>
<comment type="caution">
    <text evidence="2">The sequence shown here is derived from an EMBL/GenBank/DDBJ whole genome shotgun (WGS) entry which is preliminary data.</text>
</comment>
<dbReference type="AlphaFoldDB" id="A0A3D6BPZ0"/>
<name>A0A3D6BPZ0_9FLAO</name>
<proteinExistence type="predicted"/>
<evidence type="ECO:0000259" key="1">
    <source>
        <dbReference type="Pfam" id="PF10988"/>
    </source>
</evidence>
<accession>A0A3D6BPZ0</accession>
<organism evidence="2 3">
    <name type="scientific">Xanthomarina gelatinilytica</name>
    <dbReference type="NCBI Taxonomy" id="1137281"/>
    <lineage>
        <taxon>Bacteria</taxon>
        <taxon>Pseudomonadati</taxon>
        <taxon>Bacteroidota</taxon>
        <taxon>Flavobacteriia</taxon>
        <taxon>Flavobacteriales</taxon>
        <taxon>Flavobacteriaceae</taxon>
        <taxon>Xanthomarina</taxon>
    </lineage>
</organism>
<dbReference type="Gene3D" id="2.160.20.120">
    <property type="match status" value="1"/>
</dbReference>